<dbReference type="Proteomes" id="UP000593578">
    <property type="component" value="Unassembled WGS sequence"/>
</dbReference>
<reference evidence="1 2" key="1">
    <citation type="journal article" date="2019" name="Genome Biol. Evol.">
        <title>Insights into the evolution of the New World diploid cottons (Gossypium, subgenus Houzingenia) based on genome sequencing.</title>
        <authorList>
            <person name="Grover C.E."/>
            <person name="Arick M.A. 2nd"/>
            <person name="Thrash A."/>
            <person name="Conover J.L."/>
            <person name="Sanders W.S."/>
            <person name="Peterson D.G."/>
            <person name="Frelichowski J.E."/>
            <person name="Scheffler J.A."/>
            <person name="Scheffler B.E."/>
            <person name="Wendel J.F."/>
        </authorList>
    </citation>
    <scope>NUCLEOTIDE SEQUENCE [LARGE SCALE GENOMIC DNA]</scope>
    <source>
        <strain evidence="1">8</strain>
        <tissue evidence="1">Leaf</tissue>
    </source>
</reference>
<gene>
    <name evidence="1" type="ORF">Gorai_007529</name>
</gene>
<evidence type="ECO:0000313" key="1">
    <source>
        <dbReference type="EMBL" id="MBA0597734.1"/>
    </source>
</evidence>
<accession>A0A7J8Q869</accession>
<dbReference type="EMBL" id="JABEZZ010000010">
    <property type="protein sequence ID" value="MBA0597734.1"/>
    <property type="molecule type" value="Genomic_DNA"/>
</dbReference>
<proteinExistence type="predicted"/>
<comment type="caution">
    <text evidence="1">The sequence shown here is derived from an EMBL/GenBank/DDBJ whole genome shotgun (WGS) entry which is preliminary data.</text>
</comment>
<sequence length="17" mass="1866">MSGIIMEISQMSISLIL</sequence>
<organism evidence="1 2">
    <name type="scientific">Gossypium raimondii</name>
    <name type="common">Peruvian cotton</name>
    <name type="synonym">Gossypium klotzschianum subsp. raimondii</name>
    <dbReference type="NCBI Taxonomy" id="29730"/>
    <lineage>
        <taxon>Eukaryota</taxon>
        <taxon>Viridiplantae</taxon>
        <taxon>Streptophyta</taxon>
        <taxon>Embryophyta</taxon>
        <taxon>Tracheophyta</taxon>
        <taxon>Spermatophyta</taxon>
        <taxon>Magnoliopsida</taxon>
        <taxon>eudicotyledons</taxon>
        <taxon>Gunneridae</taxon>
        <taxon>Pentapetalae</taxon>
        <taxon>rosids</taxon>
        <taxon>malvids</taxon>
        <taxon>Malvales</taxon>
        <taxon>Malvaceae</taxon>
        <taxon>Malvoideae</taxon>
        <taxon>Gossypium</taxon>
    </lineage>
</organism>
<evidence type="ECO:0000313" key="2">
    <source>
        <dbReference type="Proteomes" id="UP000593578"/>
    </source>
</evidence>
<name>A0A7J8Q869_GOSRA</name>
<dbReference type="AlphaFoldDB" id="A0A7J8Q869"/>
<protein>
    <submittedName>
        <fullName evidence="1">Uncharacterized protein</fullName>
    </submittedName>
</protein>